<feature type="transmembrane region" description="Helical" evidence="1">
    <location>
        <begin position="12"/>
        <end position="34"/>
    </location>
</feature>
<proteinExistence type="predicted"/>
<dbReference type="GO" id="GO:0016020">
    <property type="term" value="C:membrane"/>
    <property type="evidence" value="ECO:0007669"/>
    <property type="project" value="TreeGrafter"/>
</dbReference>
<keyword evidence="1" id="KW-1133">Transmembrane helix</keyword>
<keyword evidence="1" id="KW-0472">Membrane</keyword>
<reference evidence="4" key="1">
    <citation type="submission" date="2017-02" db="UniProtKB">
        <authorList>
            <consortium name="WormBaseParasite"/>
        </authorList>
    </citation>
    <scope>IDENTIFICATION</scope>
</reference>
<gene>
    <name evidence="2" type="ORF">NBR_LOCUS3211</name>
</gene>
<feature type="transmembrane region" description="Helical" evidence="1">
    <location>
        <begin position="69"/>
        <end position="90"/>
    </location>
</feature>
<dbReference type="Proteomes" id="UP000271162">
    <property type="component" value="Unassembled WGS sequence"/>
</dbReference>
<name>A0A0N4XL08_NIPBR</name>
<sequence length="95" mass="10693">MTASRFFYRNRFRYVILCLGFFCLTSIASNYLIINFTFICMSKDTTELVDNGNGTYVNALNYTPLEKSAIIWAVAIGTIIGSLPVNICYIKLGAR</sequence>
<keyword evidence="1" id="KW-0812">Transmembrane</keyword>
<dbReference type="WBParaSite" id="NBR_0000321001-mRNA-1">
    <property type="protein sequence ID" value="NBR_0000321001-mRNA-1"/>
    <property type="gene ID" value="NBR_0000321001"/>
</dbReference>
<evidence type="ECO:0000313" key="3">
    <source>
        <dbReference type="Proteomes" id="UP000271162"/>
    </source>
</evidence>
<organism evidence="4">
    <name type="scientific">Nippostrongylus brasiliensis</name>
    <name type="common">Rat hookworm</name>
    <dbReference type="NCBI Taxonomy" id="27835"/>
    <lineage>
        <taxon>Eukaryota</taxon>
        <taxon>Metazoa</taxon>
        <taxon>Ecdysozoa</taxon>
        <taxon>Nematoda</taxon>
        <taxon>Chromadorea</taxon>
        <taxon>Rhabditida</taxon>
        <taxon>Rhabditina</taxon>
        <taxon>Rhabditomorpha</taxon>
        <taxon>Strongyloidea</taxon>
        <taxon>Heligmosomidae</taxon>
        <taxon>Nippostrongylus</taxon>
    </lineage>
</organism>
<accession>A0A0N4XL08</accession>
<dbReference type="PANTHER" id="PTHR45757:SF17">
    <property type="entry name" value="MAJOR FACILITATOR SUPERFAMILY (MFS) PROFILE DOMAIN-CONTAINING PROTEIN"/>
    <property type="match status" value="1"/>
</dbReference>
<evidence type="ECO:0000313" key="2">
    <source>
        <dbReference type="EMBL" id="VDL66800.1"/>
    </source>
</evidence>
<evidence type="ECO:0000256" key="1">
    <source>
        <dbReference type="SAM" id="Phobius"/>
    </source>
</evidence>
<dbReference type="EMBL" id="UYSL01004577">
    <property type="protein sequence ID" value="VDL66800.1"/>
    <property type="molecule type" value="Genomic_DNA"/>
</dbReference>
<dbReference type="OMA" id="ICMARPI"/>
<dbReference type="PANTHER" id="PTHR45757">
    <property type="entry name" value="PROTEIN CBG23364-RELATED"/>
    <property type="match status" value="1"/>
</dbReference>
<evidence type="ECO:0000313" key="4">
    <source>
        <dbReference type="WBParaSite" id="NBR_0000321001-mRNA-1"/>
    </source>
</evidence>
<dbReference type="AlphaFoldDB" id="A0A0N4XL08"/>
<reference evidence="2 3" key="2">
    <citation type="submission" date="2018-11" db="EMBL/GenBank/DDBJ databases">
        <authorList>
            <consortium name="Pathogen Informatics"/>
        </authorList>
    </citation>
    <scope>NUCLEOTIDE SEQUENCE [LARGE SCALE GENOMIC DNA]</scope>
</reference>
<keyword evidence="3" id="KW-1185">Reference proteome</keyword>
<dbReference type="STRING" id="27835.A0A0N4XL08"/>
<protein>
    <submittedName>
        <fullName evidence="4">MFS domain-containing protein</fullName>
    </submittedName>
</protein>